<name>A0A6C0C7D4_9ZZZZ</name>
<dbReference type="AlphaFoldDB" id="A0A6C0C7D4"/>
<reference evidence="1" key="1">
    <citation type="journal article" date="2020" name="Nature">
        <title>Giant virus diversity and host interactions through global metagenomics.</title>
        <authorList>
            <person name="Schulz F."/>
            <person name="Roux S."/>
            <person name="Paez-Espino D."/>
            <person name="Jungbluth S."/>
            <person name="Walsh D.A."/>
            <person name="Denef V.J."/>
            <person name="McMahon K.D."/>
            <person name="Konstantinidis K.T."/>
            <person name="Eloe-Fadrosh E.A."/>
            <person name="Kyrpides N.C."/>
            <person name="Woyke T."/>
        </authorList>
    </citation>
    <scope>NUCLEOTIDE SEQUENCE</scope>
    <source>
        <strain evidence="1">GVMAG-M-3300020187-37</strain>
    </source>
</reference>
<dbReference type="EMBL" id="MN739346">
    <property type="protein sequence ID" value="QHS99709.1"/>
    <property type="molecule type" value="Genomic_DNA"/>
</dbReference>
<protein>
    <submittedName>
        <fullName evidence="1">Uncharacterized protein</fullName>
    </submittedName>
</protein>
<proteinExistence type="predicted"/>
<organism evidence="1">
    <name type="scientific">viral metagenome</name>
    <dbReference type="NCBI Taxonomy" id="1070528"/>
    <lineage>
        <taxon>unclassified sequences</taxon>
        <taxon>metagenomes</taxon>
        <taxon>organismal metagenomes</taxon>
    </lineage>
</organism>
<evidence type="ECO:0000313" key="1">
    <source>
        <dbReference type="EMBL" id="QHS99709.1"/>
    </source>
</evidence>
<sequence length="64" mass="7401">MFENLTQEQFEQIIDIIIVYKQANPKKNVYLNEKCAKEALNFMNTTGKQFASQLGLNNSEDNDD</sequence>
<accession>A0A6C0C7D4</accession>